<dbReference type="AlphaFoldDB" id="A0A420XNZ2"/>
<keyword evidence="2" id="KW-0812">Transmembrane</keyword>
<feature type="transmembrane region" description="Helical" evidence="2">
    <location>
        <begin position="42"/>
        <end position="64"/>
    </location>
</feature>
<gene>
    <name evidence="4" type="ORF">CLV35_2389</name>
</gene>
<keyword evidence="5" id="KW-1185">Reference proteome</keyword>
<evidence type="ECO:0000313" key="4">
    <source>
        <dbReference type="EMBL" id="RKS73895.1"/>
    </source>
</evidence>
<dbReference type="EMBL" id="RBWV01000012">
    <property type="protein sequence ID" value="RKS73895.1"/>
    <property type="molecule type" value="Genomic_DNA"/>
</dbReference>
<feature type="region of interest" description="Disordered" evidence="1">
    <location>
        <begin position="63"/>
        <end position="132"/>
    </location>
</feature>
<dbReference type="InterPro" id="IPR025326">
    <property type="entry name" value="DUF4232"/>
</dbReference>
<organism evidence="4 5">
    <name type="scientific">Motilibacter peucedani</name>
    <dbReference type="NCBI Taxonomy" id="598650"/>
    <lineage>
        <taxon>Bacteria</taxon>
        <taxon>Bacillati</taxon>
        <taxon>Actinomycetota</taxon>
        <taxon>Actinomycetes</taxon>
        <taxon>Motilibacterales</taxon>
        <taxon>Motilibacteraceae</taxon>
        <taxon>Motilibacter</taxon>
    </lineage>
</organism>
<name>A0A420XNZ2_9ACTN</name>
<feature type="domain" description="DUF4232" evidence="3">
    <location>
        <begin position="133"/>
        <end position="250"/>
    </location>
</feature>
<keyword evidence="2" id="KW-1133">Transmembrane helix</keyword>
<accession>A0A420XNZ2</accession>
<keyword evidence="2" id="KW-0472">Membrane</keyword>
<reference evidence="4 5" key="1">
    <citation type="submission" date="2018-10" db="EMBL/GenBank/DDBJ databases">
        <title>Genomic Encyclopedia of Archaeal and Bacterial Type Strains, Phase II (KMG-II): from individual species to whole genera.</title>
        <authorList>
            <person name="Goeker M."/>
        </authorList>
    </citation>
    <scope>NUCLEOTIDE SEQUENCE [LARGE SCALE GENOMIC DNA]</scope>
    <source>
        <strain evidence="4 5">RP-AC37</strain>
    </source>
</reference>
<evidence type="ECO:0000256" key="1">
    <source>
        <dbReference type="SAM" id="MobiDB-lite"/>
    </source>
</evidence>
<comment type="caution">
    <text evidence="4">The sequence shown here is derived from an EMBL/GenBank/DDBJ whole genome shotgun (WGS) entry which is preliminary data.</text>
</comment>
<feature type="compositionally biased region" description="Polar residues" evidence="1">
    <location>
        <begin position="83"/>
        <end position="94"/>
    </location>
</feature>
<feature type="compositionally biased region" description="Gly residues" evidence="1">
    <location>
        <begin position="64"/>
        <end position="75"/>
    </location>
</feature>
<dbReference type="Proteomes" id="UP000281955">
    <property type="component" value="Unassembled WGS sequence"/>
</dbReference>
<feature type="region of interest" description="Disordered" evidence="1">
    <location>
        <begin position="1"/>
        <end position="38"/>
    </location>
</feature>
<dbReference type="Pfam" id="PF14016">
    <property type="entry name" value="DUF4232"/>
    <property type="match status" value="1"/>
</dbReference>
<dbReference type="RefSeq" id="WP_121193695.1">
    <property type="nucleotide sequence ID" value="NZ_RBWV01000012.1"/>
</dbReference>
<evidence type="ECO:0000259" key="3">
    <source>
        <dbReference type="Pfam" id="PF14016"/>
    </source>
</evidence>
<dbReference type="InParanoid" id="A0A420XNZ2"/>
<proteinExistence type="predicted"/>
<dbReference type="OrthoDB" id="485007at2"/>
<sequence>MTDDPNDDLSARLQRVRGDGWPPAGAGAALRTRGDSRRRRRAAYAGGGLVVAAAAAVGLTAALGDGGSSTSGLPGGTLVTTSAQASGTPTSSGTIAVLPPPTSAGTTAGSSSSSPSPSSSGSASSTAASTPRCVTTQLSASITRGDPGAGQRYAFLELTNTGAACRIQGFGGVELRDAAGTVLAEQSRDRSAPSPLTELAPGAAVSSRLHWGVVPGTGDPQNGACSPGASVLVVTPPDETHPLQLAWTLGPVCGMRIDQQPYVPVQ</sequence>
<evidence type="ECO:0000313" key="5">
    <source>
        <dbReference type="Proteomes" id="UP000281955"/>
    </source>
</evidence>
<feature type="compositionally biased region" description="Low complexity" evidence="1">
    <location>
        <begin position="103"/>
        <end position="131"/>
    </location>
</feature>
<protein>
    <submittedName>
        <fullName evidence="4">Uncharacterized protein DUF4232</fullName>
    </submittedName>
</protein>
<feature type="compositionally biased region" description="Low complexity" evidence="1">
    <location>
        <begin position="19"/>
        <end position="31"/>
    </location>
</feature>
<evidence type="ECO:0000256" key="2">
    <source>
        <dbReference type="SAM" id="Phobius"/>
    </source>
</evidence>